<sequence length="593" mass="67515">MPAEALPSFSEVLNAFRNREWDGEQHRDCNAIKHAGKDLVASVPPNFPDNCYFKNITNFILPNPHLEPYKGNSLYKDAEITKSANLSRLRLMQSTTLKYKSLSPSKKDEADFHLDELLNPSLLNDLPKTHLDKLRGPDGELHQKLRNLSLKHIKRISNEIMDRDLNVRWDDIAGLHQAKQCVNEMVIWPLLRPDIFKGCRSPGRGLLLFGPPGTGKTMIGKAIASEAKATFFHISASSLTSKWLVRALFAVASCCQPAVIFVDEIDSLLSKRKSKDEHEEVRRLKTQFLLEMEGCDSGNDQVLLIGATNRPKDLDEAARRRLTKRLYIPLPSAEARAWIVQNLLKKDNLFELSMEDLDIICNLTEGYSGSDMKNLVNDASMGPVREALKQGIKLANLNKNDMRSVTLQDFEDSLQEVRPSVSPNELDTYEEWNTQFGRLSPSKTCDSSQNRSVCSVDQVKDESQCIGSDSIDHHRRMRETSLSDAQTCININNDLYEIPCLMDQNMDDKSEKADSIGQTTSQCDDVKIMEVIKGLYDTMQAKVKIDENRTRLEEERIKVMEIDSLFKDTSHMTEETKRIYLIRCQEIKRKYDL</sequence>
<dbReference type="GO" id="GO:0005524">
    <property type="term" value="F:ATP binding"/>
    <property type="evidence" value="ECO:0007669"/>
    <property type="project" value="UniProtKB-KW"/>
</dbReference>
<protein>
    <recommendedName>
        <fullName evidence="5">AAA+ ATPase domain-containing protein</fullName>
    </recommendedName>
</protein>
<keyword evidence="7" id="KW-1185">Reference proteome</keyword>
<feature type="domain" description="AAA+ ATPase" evidence="5">
    <location>
        <begin position="202"/>
        <end position="332"/>
    </location>
</feature>
<dbReference type="Gene3D" id="1.10.8.60">
    <property type="match status" value="1"/>
</dbReference>
<gene>
    <name evidence="6" type="ORF">CTI12_AA525090</name>
</gene>
<dbReference type="Pfam" id="PF17862">
    <property type="entry name" value="AAA_lid_3"/>
    <property type="match status" value="1"/>
</dbReference>
<dbReference type="PROSITE" id="PS00674">
    <property type="entry name" value="AAA"/>
    <property type="match status" value="1"/>
</dbReference>
<comment type="caution">
    <text evidence="6">The sequence shown here is derived from an EMBL/GenBank/DDBJ whole genome shotgun (WGS) entry which is preliminary data.</text>
</comment>
<evidence type="ECO:0000256" key="2">
    <source>
        <dbReference type="ARBA" id="ARBA00022741"/>
    </source>
</evidence>
<dbReference type="InterPro" id="IPR003960">
    <property type="entry name" value="ATPase_AAA_CS"/>
</dbReference>
<dbReference type="InterPro" id="IPR003959">
    <property type="entry name" value="ATPase_AAA_core"/>
</dbReference>
<keyword evidence="3 4" id="KW-0067">ATP-binding</keyword>
<evidence type="ECO:0000256" key="4">
    <source>
        <dbReference type="RuleBase" id="RU003651"/>
    </source>
</evidence>
<dbReference type="Pfam" id="PF00004">
    <property type="entry name" value="AAA"/>
    <property type="match status" value="1"/>
</dbReference>
<dbReference type="AlphaFoldDB" id="A0A2U1L6F4"/>
<proteinExistence type="inferred from homology"/>
<organism evidence="6 7">
    <name type="scientific">Artemisia annua</name>
    <name type="common">Sweet wormwood</name>
    <dbReference type="NCBI Taxonomy" id="35608"/>
    <lineage>
        <taxon>Eukaryota</taxon>
        <taxon>Viridiplantae</taxon>
        <taxon>Streptophyta</taxon>
        <taxon>Embryophyta</taxon>
        <taxon>Tracheophyta</taxon>
        <taxon>Spermatophyta</taxon>
        <taxon>Magnoliopsida</taxon>
        <taxon>eudicotyledons</taxon>
        <taxon>Gunneridae</taxon>
        <taxon>Pentapetalae</taxon>
        <taxon>asterids</taxon>
        <taxon>campanulids</taxon>
        <taxon>Asterales</taxon>
        <taxon>Asteraceae</taxon>
        <taxon>Asteroideae</taxon>
        <taxon>Anthemideae</taxon>
        <taxon>Artemisiinae</taxon>
        <taxon>Artemisia</taxon>
    </lineage>
</organism>
<dbReference type="STRING" id="35608.A0A2U1L6F4"/>
<dbReference type="Pfam" id="PF09336">
    <property type="entry name" value="Vps4_C"/>
    <property type="match status" value="1"/>
</dbReference>
<accession>A0A2U1L6F4</accession>
<dbReference type="SUPFAM" id="SSF52540">
    <property type="entry name" value="P-loop containing nucleoside triphosphate hydrolases"/>
    <property type="match status" value="1"/>
</dbReference>
<comment type="similarity">
    <text evidence="1 4">Belongs to the AAA ATPase family.</text>
</comment>
<evidence type="ECO:0000256" key="1">
    <source>
        <dbReference type="ARBA" id="ARBA00006914"/>
    </source>
</evidence>
<dbReference type="InterPro" id="IPR041569">
    <property type="entry name" value="AAA_lid_3"/>
</dbReference>
<dbReference type="EMBL" id="PKPP01011200">
    <property type="protein sequence ID" value="PWA44579.1"/>
    <property type="molecule type" value="Genomic_DNA"/>
</dbReference>
<dbReference type="GO" id="GO:0016887">
    <property type="term" value="F:ATP hydrolysis activity"/>
    <property type="evidence" value="ECO:0007669"/>
    <property type="project" value="InterPro"/>
</dbReference>
<evidence type="ECO:0000256" key="3">
    <source>
        <dbReference type="ARBA" id="ARBA00022840"/>
    </source>
</evidence>
<evidence type="ECO:0000259" key="5">
    <source>
        <dbReference type="SMART" id="SM00382"/>
    </source>
</evidence>
<dbReference type="Gene3D" id="3.40.50.300">
    <property type="entry name" value="P-loop containing nucleotide triphosphate hydrolases"/>
    <property type="match status" value="1"/>
</dbReference>
<dbReference type="PANTHER" id="PTHR23074">
    <property type="entry name" value="AAA DOMAIN-CONTAINING"/>
    <property type="match status" value="1"/>
</dbReference>
<evidence type="ECO:0000313" key="6">
    <source>
        <dbReference type="EMBL" id="PWA44579.1"/>
    </source>
</evidence>
<dbReference type="PANTHER" id="PTHR23074:SF17">
    <property type="entry name" value="FIDGETIN-LIKE PROTEIN 1"/>
    <property type="match status" value="1"/>
</dbReference>
<reference evidence="6 7" key="1">
    <citation type="journal article" date="2018" name="Mol. Plant">
        <title>The genome of Artemisia annua provides insight into the evolution of Asteraceae family and artemisinin biosynthesis.</title>
        <authorList>
            <person name="Shen Q."/>
            <person name="Zhang L."/>
            <person name="Liao Z."/>
            <person name="Wang S."/>
            <person name="Yan T."/>
            <person name="Shi P."/>
            <person name="Liu M."/>
            <person name="Fu X."/>
            <person name="Pan Q."/>
            <person name="Wang Y."/>
            <person name="Lv Z."/>
            <person name="Lu X."/>
            <person name="Zhang F."/>
            <person name="Jiang W."/>
            <person name="Ma Y."/>
            <person name="Chen M."/>
            <person name="Hao X."/>
            <person name="Li L."/>
            <person name="Tang Y."/>
            <person name="Lv G."/>
            <person name="Zhou Y."/>
            <person name="Sun X."/>
            <person name="Brodelius P.E."/>
            <person name="Rose J.K.C."/>
            <person name="Tang K."/>
        </authorList>
    </citation>
    <scope>NUCLEOTIDE SEQUENCE [LARGE SCALE GENOMIC DNA]</scope>
    <source>
        <strain evidence="7">cv. Huhao1</strain>
        <tissue evidence="6">Leaf</tissue>
    </source>
</reference>
<dbReference type="SMART" id="SM00382">
    <property type="entry name" value="AAA"/>
    <property type="match status" value="1"/>
</dbReference>
<dbReference type="OrthoDB" id="10251136at2759"/>
<dbReference type="Proteomes" id="UP000245207">
    <property type="component" value="Unassembled WGS sequence"/>
</dbReference>
<dbReference type="FunFam" id="1.10.8.60:FF:000022">
    <property type="entry name" value="Fidgetin like 1"/>
    <property type="match status" value="1"/>
</dbReference>
<name>A0A2U1L6F4_ARTAN</name>
<dbReference type="InterPro" id="IPR003593">
    <property type="entry name" value="AAA+_ATPase"/>
</dbReference>
<keyword evidence="2 4" id="KW-0547">Nucleotide-binding</keyword>
<dbReference type="InterPro" id="IPR015415">
    <property type="entry name" value="Spast_Vps4_C"/>
</dbReference>
<evidence type="ECO:0000313" key="7">
    <source>
        <dbReference type="Proteomes" id="UP000245207"/>
    </source>
</evidence>
<dbReference type="InterPro" id="IPR027417">
    <property type="entry name" value="P-loop_NTPase"/>
</dbReference>
<dbReference type="InterPro" id="IPR050304">
    <property type="entry name" value="MT-severing_AAA_ATPase"/>
</dbReference>